<dbReference type="InterPro" id="IPR043839">
    <property type="entry name" value="PafC_HTH"/>
</dbReference>
<gene>
    <name evidence="3" type="ORF">UFOPK1410_00876</name>
</gene>
<dbReference type="PANTHER" id="PTHR34580:SF1">
    <property type="entry name" value="PROTEIN PAFC"/>
    <property type="match status" value="1"/>
</dbReference>
<proteinExistence type="predicted"/>
<dbReference type="PANTHER" id="PTHR34580">
    <property type="match status" value="1"/>
</dbReference>
<dbReference type="InterPro" id="IPR026881">
    <property type="entry name" value="WYL_dom"/>
</dbReference>
<sequence>MAKNDQRNSANPLERTSRMLDLVPYINTHQGISLVELAGVFEVSTEQMINDLTTLWMCGLPGYTPLELMDLDFESGYVSITNAPTLAKPRSITHEEGVALVLGLDVLRSAISSEREDLIEAISSLSQRIADLVKLPMALTASTDFSHEVTTSIKDAIAHRSGLKIAYHSLYKDEISTRVVLPLEILENQGYLYLHAYCSTAKDFRHFRIDRVQSAETAEVEQPSTTSAENPEKLRFQVRVVRPTRDVAERFAESHLDAGTVFKGSSFSQQWISRSVFASAGAVELLSPVDIRSEVARRAESILNRYER</sequence>
<name>A0A6J6C078_9ZZZZ</name>
<dbReference type="InterPro" id="IPR051534">
    <property type="entry name" value="CBASS_pafABC_assoc_protein"/>
</dbReference>
<dbReference type="PROSITE" id="PS52050">
    <property type="entry name" value="WYL"/>
    <property type="match status" value="1"/>
</dbReference>
<evidence type="ECO:0000259" key="1">
    <source>
        <dbReference type="Pfam" id="PF13280"/>
    </source>
</evidence>
<feature type="domain" description="WYL" evidence="1">
    <location>
        <begin position="149"/>
        <end position="216"/>
    </location>
</feature>
<evidence type="ECO:0000259" key="2">
    <source>
        <dbReference type="Pfam" id="PF19187"/>
    </source>
</evidence>
<evidence type="ECO:0000313" key="3">
    <source>
        <dbReference type="EMBL" id="CAB4544514.1"/>
    </source>
</evidence>
<accession>A0A6J6C078</accession>
<dbReference type="AlphaFoldDB" id="A0A6J6C078"/>
<reference evidence="3" key="1">
    <citation type="submission" date="2020-05" db="EMBL/GenBank/DDBJ databases">
        <authorList>
            <person name="Chiriac C."/>
            <person name="Salcher M."/>
            <person name="Ghai R."/>
            <person name="Kavagutti S V."/>
        </authorList>
    </citation>
    <scope>NUCLEOTIDE SEQUENCE</scope>
</reference>
<dbReference type="Pfam" id="PF13280">
    <property type="entry name" value="WYL"/>
    <property type="match status" value="1"/>
</dbReference>
<dbReference type="Pfam" id="PF19187">
    <property type="entry name" value="HTH_PafC"/>
    <property type="match status" value="1"/>
</dbReference>
<dbReference type="PIRSF" id="PIRSF016838">
    <property type="entry name" value="PafC"/>
    <property type="match status" value="1"/>
</dbReference>
<protein>
    <submittedName>
        <fullName evidence="3">Unannotated protein</fullName>
    </submittedName>
</protein>
<feature type="domain" description="PafC HTH" evidence="2">
    <location>
        <begin position="15"/>
        <end position="127"/>
    </location>
</feature>
<dbReference type="InterPro" id="IPR028349">
    <property type="entry name" value="PafC-like"/>
</dbReference>
<organism evidence="3">
    <name type="scientific">freshwater metagenome</name>
    <dbReference type="NCBI Taxonomy" id="449393"/>
    <lineage>
        <taxon>unclassified sequences</taxon>
        <taxon>metagenomes</taxon>
        <taxon>ecological metagenomes</taxon>
    </lineage>
</organism>
<dbReference type="EMBL" id="CAEZSH010000125">
    <property type="protein sequence ID" value="CAB4544514.1"/>
    <property type="molecule type" value="Genomic_DNA"/>
</dbReference>